<evidence type="ECO:0000256" key="5">
    <source>
        <dbReference type="ARBA" id="ARBA00022729"/>
    </source>
</evidence>
<dbReference type="GO" id="GO:0015344">
    <property type="term" value="F:siderophore uptake transmembrane transporter activity"/>
    <property type="evidence" value="ECO:0007669"/>
    <property type="project" value="TreeGrafter"/>
</dbReference>
<comment type="similarity">
    <text evidence="10 13">Belongs to the TonB-dependent receptor family.</text>
</comment>
<dbReference type="Gene3D" id="2.170.130.10">
    <property type="entry name" value="TonB-dependent receptor, plug domain"/>
    <property type="match status" value="1"/>
</dbReference>
<feature type="short sequence motif" description="TonB box" evidence="11">
    <location>
        <begin position="37"/>
        <end position="43"/>
    </location>
</feature>
<feature type="compositionally biased region" description="Basic and acidic residues" evidence="14">
    <location>
        <begin position="255"/>
        <end position="266"/>
    </location>
</feature>
<evidence type="ECO:0000313" key="18">
    <source>
        <dbReference type="EMBL" id="RQW62868.1"/>
    </source>
</evidence>
<keyword evidence="6" id="KW-0406">Ion transport</keyword>
<proteinExistence type="inferred from homology"/>
<dbReference type="OrthoDB" id="9764669at2"/>
<evidence type="ECO:0000256" key="10">
    <source>
        <dbReference type="PROSITE-ProRule" id="PRU01360"/>
    </source>
</evidence>
<protein>
    <submittedName>
        <fullName evidence="18">TonB-dependent receptor</fullName>
    </submittedName>
</protein>
<evidence type="ECO:0000256" key="7">
    <source>
        <dbReference type="ARBA" id="ARBA00023077"/>
    </source>
</evidence>
<evidence type="ECO:0000256" key="11">
    <source>
        <dbReference type="PROSITE-ProRule" id="PRU10143"/>
    </source>
</evidence>
<keyword evidence="9 10" id="KW-0998">Cell outer membrane</keyword>
<dbReference type="InterPro" id="IPR010916">
    <property type="entry name" value="TonB_box_CS"/>
</dbReference>
<comment type="caution">
    <text evidence="18">The sequence shown here is derived from an EMBL/GenBank/DDBJ whole genome shotgun (WGS) entry which is preliminary data.</text>
</comment>
<evidence type="ECO:0000313" key="19">
    <source>
        <dbReference type="Proteomes" id="UP000281112"/>
    </source>
</evidence>
<organism evidence="18 19">
    <name type="scientific">Vibrio viridaestus</name>
    <dbReference type="NCBI Taxonomy" id="2487322"/>
    <lineage>
        <taxon>Bacteria</taxon>
        <taxon>Pseudomonadati</taxon>
        <taxon>Pseudomonadota</taxon>
        <taxon>Gammaproteobacteria</taxon>
        <taxon>Vibrionales</taxon>
        <taxon>Vibrionaceae</taxon>
        <taxon>Vibrio</taxon>
    </lineage>
</organism>
<dbReference type="PROSITE" id="PS01156">
    <property type="entry name" value="TONB_DEPENDENT_REC_2"/>
    <property type="match status" value="1"/>
</dbReference>
<dbReference type="Pfam" id="PF07715">
    <property type="entry name" value="Plug"/>
    <property type="match status" value="1"/>
</dbReference>
<comment type="subcellular location">
    <subcellularLocation>
        <location evidence="1 10">Cell outer membrane</location>
        <topology evidence="1 10">Multi-pass membrane protein</topology>
    </subcellularLocation>
</comment>
<dbReference type="PANTHER" id="PTHR30069">
    <property type="entry name" value="TONB-DEPENDENT OUTER MEMBRANE RECEPTOR"/>
    <property type="match status" value="1"/>
</dbReference>
<dbReference type="GO" id="GO:0044718">
    <property type="term" value="P:siderophore transmembrane transport"/>
    <property type="evidence" value="ECO:0007669"/>
    <property type="project" value="TreeGrafter"/>
</dbReference>
<keyword evidence="8 10" id="KW-0472">Membrane</keyword>
<dbReference type="EMBL" id="RJVQ01000004">
    <property type="protein sequence ID" value="RQW62868.1"/>
    <property type="molecule type" value="Genomic_DNA"/>
</dbReference>
<dbReference type="PROSITE" id="PS52016">
    <property type="entry name" value="TONB_DEPENDENT_REC_3"/>
    <property type="match status" value="1"/>
</dbReference>
<feature type="region of interest" description="Disordered" evidence="14">
    <location>
        <begin position="254"/>
        <end position="274"/>
    </location>
</feature>
<evidence type="ECO:0000256" key="8">
    <source>
        <dbReference type="ARBA" id="ARBA00023136"/>
    </source>
</evidence>
<feature type="chain" id="PRO_5018138658" evidence="15">
    <location>
        <begin position="28"/>
        <end position="649"/>
    </location>
</feature>
<evidence type="ECO:0000256" key="3">
    <source>
        <dbReference type="ARBA" id="ARBA00022452"/>
    </source>
</evidence>
<keyword evidence="7 11" id="KW-0798">TonB box</keyword>
<dbReference type="InterPro" id="IPR010917">
    <property type="entry name" value="TonB_rcpt_CS"/>
</dbReference>
<keyword evidence="3 10" id="KW-1134">Transmembrane beta strand</keyword>
<name>A0A3N9TF55_9VIBR</name>
<dbReference type="SUPFAM" id="SSF56935">
    <property type="entry name" value="Porins"/>
    <property type="match status" value="1"/>
</dbReference>
<evidence type="ECO:0000256" key="13">
    <source>
        <dbReference type="RuleBase" id="RU003357"/>
    </source>
</evidence>
<feature type="signal peptide" evidence="15">
    <location>
        <begin position="1"/>
        <end position="27"/>
    </location>
</feature>
<dbReference type="InterPro" id="IPR036942">
    <property type="entry name" value="Beta-barrel_TonB_sf"/>
</dbReference>
<feature type="domain" description="TonB-dependent receptor plug" evidence="17">
    <location>
        <begin position="49"/>
        <end position="159"/>
    </location>
</feature>
<evidence type="ECO:0000256" key="1">
    <source>
        <dbReference type="ARBA" id="ARBA00004571"/>
    </source>
</evidence>
<reference evidence="18 19" key="1">
    <citation type="submission" date="2018-11" db="EMBL/GenBank/DDBJ databases">
        <title>Vibrio LJC006 sp. nov., isolated from seawater during the bloom of the enteromorpha.</title>
        <authorList>
            <person name="Liang J."/>
        </authorList>
    </citation>
    <scope>NUCLEOTIDE SEQUENCE [LARGE SCALE GENOMIC DNA]</scope>
    <source>
        <strain evidence="18 19">LJC006</strain>
    </source>
</reference>
<sequence length="649" mass="71918">MSTHFAIKAPKLSFLSVAVLSSFSTFAAATPDQTDDTVVVTASGYDQSLKNASASVSVVTREQLESKYYRDITDVLSDVPGVIITGGGDKTDISIRGMGSSYTLILVDGKPISTRATRPNSDNSGIESAWLPPLEAIERIEVIKGPMSTLYGSDAMGGVINIITRRATEDWTGSIQLGTVYQENRNSGDEQSVNFYVTGPISDKATLQIYGQNQQRDEDNITNGYSDKSLQSIGSKLNYQVNDDHEIIVDASVNKQERRSNADKSYDASGTYASGTYSENKYQRTSASLEHKGRWNIGQSDTFLQYEYTKNPSRSINLQNTDFKSTMVIPFEVHTLSFGMQGEYEKIHDETTNTGGDLTKLSKYSAALFAEDEWRVFDDISVIGGIRYDYDENYGSHFSPRLYSVWNINEAWTLKGGVSTGFKAPSLKQSNADWVSVSHGGDRYGNPDLEPETSVTEEISLAYQNEQGLKASLGLFNNDFNDMISTETCTASTCDTLTNQWSSTNKRYVNIDEAVTRGVEASIDTPLTETLDFKVSYTYTYTKQKTGDSAGEPLNNFPEHLASANLDWQATDKLMSWAKVTYHGEEATDTGDDIVPSYTFVDTGVTYDLADNVKLKAAVYNLLDKDIDYDTYGYVEDGRRYWLGMDINF</sequence>
<evidence type="ECO:0000256" key="15">
    <source>
        <dbReference type="SAM" id="SignalP"/>
    </source>
</evidence>
<evidence type="ECO:0000259" key="16">
    <source>
        <dbReference type="Pfam" id="PF00593"/>
    </source>
</evidence>
<dbReference type="Proteomes" id="UP000281112">
    <property type="component" value="Unassembled WGS sequence"/>
</dbReference>
<dbReference type="AlphaFoldDB" id="A0A3N9TF55"/>
<evidence type="ECO:0000256" key="12">
    <source>
        <dbReference type="PROSITE-ProRule" id="PRU10144"/>
    </source>
</evidence>
<dbReference type="PROSITE" id="PS00430">
    <property type="entry name" value="TONB_DEPENDENT_REC_1"/>
    <property type="match status" value="1"/>
</dbReference>
<dbReference type="InterPro" id="IPR012910">
    <property type="entry name" value="Plug_dom"/>
</dbReference>
<dbReference type="Gene3D" id="2.40.170.20">
    <property type="entry name" value="TonB-dependent receptor, beta-barrel domain"/>
    <property type="match status" value="1"/>
</dbReference>
<evidence type="ECO:0000256" key="14">
    <source>
        <dbReference type="SAM" id="MobiDB-lite"/>
    </source>
</evidence>
<keyword evidence="18" id="KW-0675">Receptor</keyword>
<evidence type="ECO:0000256" key="9">
    <source>
        <dbReference type="ARBA" id="ARBA00023237"/>
    </source>
</evidence>
<dbReference type="GO" id="GO:0009279">
    <property type="term" value="C:cell outer membrane"/>
    <property type="evidence" value="ECO:0007669"/>
    <property type="project" value="UniProtKB-SubCell"/>
</dbReference>
<evidence type="ECO:0000256" key="6">
    <source>
        <dbReference type="ARBA" id="ARBA00023065"/>
    </source>
</evidence>
<dbReference type="PANTHER" id="PTHR30069:SF53">
    <property type="entry name" value="COLICIN I RECEPTOR-RELATED"/>
    <property type="match status" value="1"/>
</dbReference>
<keyword evidence="4 10" id="KW-0812">Transmembrane</keyword>
<dbReference type="CDD" id="cd01347">
    <property type="entry name" value="ligand_gated_channel"/>
    <property type="match status" value="1"/>
</dbReference>
<feature type="domain" description="TonB-dependent receptor-like beta-barrel" evidence="16">
    <location>
        <begin position="198"/>
        <end position="622"/>
    </location>
</feature>
<keyword evidence="5 15" id="KW-0732">Signal</keyword>
<evidence type="ECO:0000259" key="17">
    <source>
        <dbReference type="Pfam" id="PF07715"/>
    </source>
</evidence>
<dbReference type="RefSeq" id="WP_124937267.1">
    <property type="nucleotide sequence ID" value="NZ_RJVQ01000004.1"/>
</dbReference>
<gene>
    <name evidence="18" type="ORF">EES38_11085</name>
</gene>
<dbReference type="InterPro" id="IPR037066">
    <property type="entry name" value="Plug_dom_sf"/>
</dbReference>
<dbReference type="InterPro" id="IPR039426">
    <property type="entry name" value="TonB-dep_rcpt-like"/>
</dbReference>
<dbReference type="Pfam" id="PF00593">
    <property type="entry name" value="TonB_dep_Rec_b-barrel"/>
    <property type="match status" value="1"/>
</dbReference>
<keyword evidence="2 10" id="KW-0813">Transport</keyword>
<accession>A0A3N9TF55</accession>
<keyword evidence="19" id="KW-1185">Reference proteome</keyword>
<dbReference type="InterPro" id="IPR000531">
    <property type="entry name" value="Beta-barrel_TonB"/>
</dbReference>
<evidence type="ECO:0000256" key="2">
    <source>
        <dbReference type="ARBA" id="ARBA00022448"/>
    </source>
</evidence>
<feature type="short sequence motif" description="TonB C-terminal box" evidence="12">
    <location>
        <begin position="632"/>
        <end position="649"/>
    </location>
</feature>
<evidence type="ECO:0000256" key="4">
    <source>
        <dbReference type="ARBA" id="ARBA00022692"/>
    </source>
</evidence>